<dbReference type="Pfam" id="PF13000">
    <property type="entry name" value="Acatn"/>
    <property type="match status" value="1"/>
</dbReference>
<reference evidence="7 8" key="1">
    <citation type="submission" date="2022-11" db="EMBL/GenBank/DDBJ databases">
        <title>Minimal conservation of predation-associated metabolite biosynthetic gene clusters underscores biosynthetic potential of Myxococcota including descriptions for ten novel species: Archangium lansinium sp. nov., Myxococcus landrumus sp. nov., Nannocystis bai.</title>
        <authorList>
            <person name="Ahearne A."/>
            <person name="Stevens C."/>
            <person name="Phillips K."/>
        </authorList>
    </citation>
    <scope>NUCLEOTIDE SEQUENCE [LARGE SCALE GENOMIC DNA]</scope>
    <source>
        <strain evidence="7 8">MIWBW</strain>
    </source>
</reference>
<dbReference type="EMBL" id="JAPNKA010000001">
    <property type="protein sequence ID" value="MCY1080048.1"/>
    <property type="molecule type" value="Genomic_DNA"/>
</dbReference>
<dbReference type="PANTHER" id="PTHR12778:SF10">
    <property type="entry name" value="MAJOR FACILITATOR SUPERFAMILY DOMAIN-CONTAINING PROTEIN 3"/>
    <property type="match status" value="1"/>
</dbReference>
<dbReference type="SUPFAM" id="SSF103473">
    <property type="entry name" value="MFS general substrate transporter"/>
    <property type="match status" value="1"/>
</dbReference>
<organism evidence="7 8">
    <name type="scientific">Archangium lansingense</name>
    <dbReference type="NCBI Taxonomy" id="2995310"/>
    <lineage>
        <taxon>Bacteria</taxon>
        <taxon>Pseudomonadati</taxon>
        <taxon>Myxococcota</taxon>
        <taxon>Myxococcia</taxon>
        <taxon>Myxococcales</taxon>
        <taxon>Cystobacterineae</taxon>
        <taxon>Archangiaceae</taxon>
        <taxon>Archangium</taxon>
    </lineage>
</organism>
<feature type="transmembrane region" description="Helical" evidence="6">
    <location>
        <begin position="378"/>
        <end position="398"/>
    </location>
</feature>
<gene>
    <name evidence="7" type="ORF">OV287_36915</name>
</gene>
<dbReference type="InterPro" id="IPR004752">
    <property type="entry name" value="AmpG_permease/AT-1"/>
</dbReference>
<evidence type="ECO:0000256" key="4">
    <source>
        <dbReference type="ARBA" id="ARBA00022989"/>
    </source>
</evidence>
<protein>
    <submittedName>
        <fullName evidence="7">MFS transporter</fullName>
    </submittedName>
</protein>
<evidence type="ECO:0000256" key="2">
    <source>
        <dbReference type="ARBA" id="ARBA00022448"/>
    </source>
</evidence>
<feature type="transmembrane region" description="Helical" evidence="6">
    <location>
        <begin position="168"/>
        <end position="187"/>
    </location>
</feature>
<accession>A0ABT4AEE2</accession>
<feature type="transmembrane region" description="Helical" evidence="6">
    <location>
        <begin position="350"/>
        <end position="372"/>
    </location>
</feature>
<dbReference type="PANTHER" id="PTHR12778">
    <property type="entry name" value="SOLUTE CARRIER FAMILY 33 ACETYL-COA TRANSPORTER -RELATED"/>
    <property type="match status" value="1"/>
</dbReference>
<feature type="transmembrane region" description="Helical" evidence="6">
    <location>
        <begin position="212"/>
        <end position="231"/>
    </location>
</feature>
<feature type="transmembrane region" description="Helical" evidence="6">
    <location>
        <begin position="32"/>
        <end position="56"/>
    </location>
</feature>
<name>A0ABT4AEE2_9BACT</name>
<dbReference type="InterPro" id="IPR024371">
    <property type="entry name" value="AcetylCoA_trans_1-like"/>
</dbReference>
<dbReference type="Gene3D" id="1.20.1250.20">
    <property type="entry name" value="MFS general substrate transporter like domains"/>
    <property type="match status" value="1"/>
</dbReference>
<evidence type="ECO:0000256" key="3">
    <source>
        <dbReference type="ARBA" id="ARBA00022692"/>
    </source>
</evidence>
<keyword evidence="2" id="KW-0813">Transport</keyword>
<proteinExistence type="predicted"/>
<evidence type="ECO:0000313" key="7">
    <source>
        <dbReference type="EMBL" id="MCY1080048.1"/>
    </source>
</evidence>
<feature type="transmembrane region" description="Helical" evidence="6">
    <location>
        <begin position="77"/>
        <end position="98"/>
    </location>
</feature>
<keyword evidence="8" id="KW-1185">Reference proteome</keyword>
<sequence>MKRISYRKLGLLGALYFAQGLPYGFQAKALPIYLRASGVDVMTISVLEVLALPWLLKALWAPVVDRYGSERLGRRKSWIIPMQVGLVLTCAVAAFVPIQGHLPLLLGLVFLMNLFAATQDIAVDGFAVDLLEPHELGGGNSAQVMGYKFGMLTAGGLLVWMIELIHWQGLFLAMGALSLLVLGVVLLTREPRRVEEGTNGKRLSWAELREQFRAALLLPGTGWMLFFIGTYKLGETMVDVLFKLFLIDAHFSASQIGQWVGTWGTVASLLGSAAGGVLATRMPLLGALALASCLRVFPLGWEWWLALHGPTEAGVITATIAEHFFGGVLTTTVFAFMMSRVDRRIGATHYTLLASVEVFGKAPSGPLAGFLYSKLGWSYAEVFLLGAVLSVAFVGLLLPLRRRASAPLSTAPTV</sequence>
<dbReference type="Proteomes" id="UP001207654">
    <property type="component" value="Unassembled WGS sequence"/>
</dbReference>
<keyword evidence="4 6" id="KW-1133">Transmembrane helix</keyword>
<comment type="caution">
    <text evidence="7">The sequence shown here is derived from an EMBL/GenBank/DDBJ whole genome shotgun (WGS) entry which is preliminary data.</text>
</comment>
<feature type="transmembrane region" description="Helical" evidence="6">
    <location>
        <begin position="251"/>
        <end position="270"/>
    </location>
</feature>
<evidence type="ECO:0000256" key="1">
    <source>
        <dbReference type="ARBA" id="ARBA00004141"/>
    </source>
</evidence>
<dbReference type="InterPro" id="IPR036259">
    <property type="entry name" value="MFS_trans_sf"/>
</dbReference>
<comment type="subcellular location">
    <subcellularLocation>
        <location evidence="1">Membrane</location>
        <topology evidence="1">Multi-pass membrane protein</topology>
    </subcellularLocation>
</comment>
<feature type="transmembrane region" description="Helical" evidence="6">
    <location>
        <begin position="282"/>
        <end position="301"/>
    </location>
</feature>
<keyword evidence="5 6" id="KW-0472">Membrane</keyword>
<dbReference type="CDD" id="cd17485">
    <property type="entry name" value="MFS_MFSD3"/>
    <property type="match status" value="1"/>
</dbReference>
<dbReference type="RefSeq" id="WP_267538729.1">
    <property type="nucleotide sequence ID" value="NZ_JAPNKA010000001.1"/>
</dbReference>
<keyword evidence="3 6" id="KW-0812">Transmembrane</keyword>
<evidence type="ECO:0000256" key="5">
    <source>
        <dbReference type="ARBA" id="ARBA00023136"/>
    </source>
</evidence>
<evidence type="ECO:0000256" key="6">
    <source>
        <dbReference type="SAM" id="Phobius"/>
    </source>
</evidence>
<evidence type="ECO:0000313" key="8">
    <source>
        <dbReference type="Proteomes" id="UP001207654"/>
    </source>
</evidence>
<feature type="transmembrane region" description="Helical" evidence="6">
    <location>
        <begin position="313"/>
        <end position="338"/>
    </location>
</feature>